<dbReference type="EMBL" id="BPQP01000088">
    <property type="protein sequence ID" value="GJD97334.1"/>
    <property type="molecule type" value="Genomic_DNA"/>
</dbReference>
<organism evidence="1 2">
    <name type="scientific">Methylobacterium iners</name>
    <dbReference type="NCBI Taxonomy" id="418707"/>
    <lineage>
        <taxon>Bacteria</taxon>
        <taxon>Pseudomonadati</taxon>
        <taxon>Pseudomonadota</taxon>
        <taxon>Alphaproteobacteria</taxon>
        <taxon>Hyphomicrobiales</taxon>
        <taxon>Methylobacteriaceae</taxon>
        <taxon>Methylobacterium</taxon>
    </lineage>
</organism>
<accession>A0ABQ4S623</accession>
<comment type="caution">
    <text evidence="1">The sequence shown here is derived from an EMBL/GenBank/DDBJ whole genome shotgun (WGS) entry which is preliminary data.</text>
</comment>
<reference evidence="1" key="1">
    <citation type="journal article" date="2021" name="Front. Microbiol.">
        <title>Comprehensive Comparative Genomics and Phenotyping of Methylobacterium Species.</title>
        <authorList>
            <person name="Alessa O."/>
            <person name="Ogura Y."/>
            <person name="Fujitani Y."/>
            <person name="Takami H."/>
            <person name="Hayashi T."/>
            <person name="Sahin N."/>
            <person name="Tani A."/>
        </authorList>
    </citation>
    <scope>NUCLEOTIDE SEQUENCE</scope>
    <source>
        <strain evidence="1">DSM 19015</strain>
    </source>
</reference>
<proteinExistence type="predicted"/>
<dbReference type="RefSeq" id="WP_283206787.1">
    <property type="nucleotide sequence ID" value="NZ_BPQP01000088.1"/>
</dbReference>
<sequence length="42" mass="4496">MFRFVSQTLILAGCLVVSASVGVAAFVLIKFARLMALPAHFV</sequence>
<evidence type="ECO:0000313" key="1">
    <source>
        <dbReference type="EMBL" id="GJD97334.1"/>
    </source>
</evidence>
<evidence type="ECO:0000313" key="2">
    <source>
        <dbReference type="Proteomes" id="UP001055125"/>
    </source>
</evidence>
<keyword evidence="2" id="KW-1185">Reference proteome</keyword>
<protein>
    <submittedName>
        <fullName evidence="1">Uncharacterized protein</fullName>
    </submittedName>
</protein>
<dbReference type="Proteomes" id="UP001055125">
    <property type="component" value="Unassembled WGS sequence"/>
</dbReference>
<gene>
    <name evidence="1" type="ORF">OCOJLMKI_4563</name>
</gene>
<name>A0ABQ4S623_9HYPH</name>
<reference evidence="1" key="2">
    <citation type="submission" date="2021-08" db="EMBL/GenBank/DDBJ databases">
        <authorList>
            <person name="Tani A."/>
            <person name="Ola A."/>
            <person name="Ogura Y."/>
            <person name="Katsura K."/>
            <person name="Hayashi T."/>
        </authorList>
    </citation>
    <scope>NUCLEOTIDE SEQUENCE</scope>
    <source>
        <strain evidence="1">DSM 19015</strain>
    </source>
</reference>